<feature type="non-terminal residue" evidence="1">
    <location>
        <position position="1"/>
    </location>
</feature>
<feature type="non-terminal residue" evidence="1">
    <location>
        <position position="71"/>
    </location>
</feature>
<reference evidence="1 2" key="1">
    <citation type="submission" date="2021-05" db="EMBL/GenBank/DDBJ databases">
        <title>Genome Assembly of Synthetic Allotetraploid Brassica napus Reveals Homoeologous Exchanges between Subgenomes.</title>
        <authorList>
            <person name="Davis J.T."/>
        </authorList>
    </citation>
    <scope>NUCLEOTIDE SEQUENCE [LARGE SCALE GENOMIC DNA]</scope>
    <source>
        <strain evidence="2">cv. Da-Ae</strain>
        <tissue evidence="1">Seedling</tissue>
    </source>
</reference>
<accession>A0ABQ7ZTC7</accession>
<organism evidence="1 2">
    <name type="scientific">Brassica napus</name>
    <name type="common">Rape</name>
    <dbReference type="NCBI Taxonomy" id="3708"/>
    <lineage>
        <taxon>Eukaryota</taxon>
        <taxon>Viridiplantae</taxon>
        <taxon>Streptophyta</taxon>
        <taxon>Embryophyta</taxon>
        <taxon>Tracheophyta</taxon>
        <taxon>Spermatophyta</taxon>
        <taxon>Magnoliopsida</taxon>
        <taxon>eudicotyledons</taxon>
        <taxon>Gunneridae</taxon>
        <taxon>Pentapetalae</taxon>
        <taxon>rosids</taxon>
        <taxon>malvids</taxon>
        <taxon>Brassicales</taxon>
        <taxon>Brassicaceae</taxon>
        <taxon>Brassiceae</taxon>
        <taxon>Brassica</taxon>
    </lineage>
</organism>
<proteinExistence type="predicted"/>
<name>A0ABQ7ZTC7_BRANA</name>
<gene>
    <name evidence="1" type="ORF">HID58_059592</name>
</gene>
<evidence type="ECO:0000313" key="1">
    <source>
        <dbReference type="EMBL" id="KAH0883496.1"/>
    </source>
</evidence>
<comment type="caution">
    <text evidence="1">The sequence shown here is derived from an EMBL/GenBank/DDBJ whole genome shotgun (WGS) entry which is preliminary data.</text>
</comment>
<keyword evidence="2" id="KW-1185">Reference proteome</keyword>
<dbReference type="Proteomes" id="UP000824890">
    <property type="component" value="Unassembled WGS sequence"/>
</dbReference>
<evidence type="ECO:0000313" key="2">
    <source>
        <dbReference type="Proteomes" id="UP000824890"/>
    </source>
</evidence>
<dbReference type="EMBL" id="JAGKQM010000014">
    <property type="protein sequence ID" value="KAH0883496.1"/>
    <property type="molecule type" value="Genomic_DNA"/>
</dbReference>
<protein>
    <submittedName>
        <fullName evidence="1">Uncharacterized protein</fullName>
    </submittedName>
</protein>
<sequence length="71" mass="8200">LSKGDFEGDKTKTLPWSCSAVIFAGNLSDYDESRFSFMRSEISFAKLRRRSITAWDHIFSDHIFSDNIFSN</sequence>